<accession>A0ABU9ICS8</accession>
<dbReference type="NCBIfam" id="NF033947">
    <property type="entry name" value="PEP-cistern"/>
    <property type="match status" value="1"/>
</dbReference>
<keyword evidence="1" id="KW-1133">Transmembrane helix</keyword>
<feature type="signal peptide" evidence="2">
    <location>
        <begin position="1"/>
        <end position="22"/>
    </location>
</feature>
<sequence>MKKTVLGVAALAASAVATPALADPITLDSSDIGTSFTIDFDGFADDAGNTVENLSSSITFTLEEVTGDTYSFSYQVDNTTSGGLTSNLSSFAFNVDPDISGANVDGAYSFAFVTDGQASDPSYPNQIGAVDVCFKAANSGSCSNSGGVSEGQSGSGTLDLYFSPDASEITLSDFFVRYQGITGAGNVTSASGQGTTTSGSTSGTQVPAPGMLGLLGLALFGLAAMRGRRRRKAPAEDYGMQPAFA</sequence>
<name>A0ABU9ICS8_9SPHN</name>
<reference evidence="3 4" key="1">
    <citation type="submission" date="2024-04" db="EMBL/GenBank/DDBJ databases">
        <title>Aurantiacibacter sp. DGU6 16S ribosomal RNA gene Genome sequencing and assembly.</title>
        <authorList>
            <person name="Park S."/>
        </authorList>
    </citation>
    <scope>NUCLEOTIDE SEQUENCE [LARGE SCALE GENOMIC DNA]</scope>
    <source>
        <strain evidence="3 4">DGU6</strain>
    </source>
</reference>
<comment type="caution">
    <text evidence="3">The sequence shown here is derived from an EMBL/GenBank/DDBJ whole genome shotgun (WGS) entry which is preliminary data.</text>
</comment>
<evidence type="ECO:0000313" key="3">
    <source>
        <dbReference type="EMBL" id="MEL1250231.1"/>
    </source>
</evidence>
<keyword evidence="2" id="KW-0732">Signal</keyword>
<evidence type="ECO:0000313" key="4">
    <source>
        <dbReference type="Proteomes" id="UP001497045"/>
    </source>
</evidence>
<feature type="chain" id="PRO_5045137979" evidence="2">
    <location>
        <begin position="23"/>
        <end position="245"/>
    </location>
</feature>
<protein>
    <submittedName>
        <fullName evidence="3">Cistern family PEP-CTERM protein</fullName>
    </submittedName>
</protein>
<keyword evidence="1" id="KW-0812">Transmembrane</keyword>
<dbReference type="EMBL" id="JBBYHV010000001">
    <property type="protein sequence ID" value="MEL1250231.1"/>
    <property type="molecule type" value="Genomic_DNA"/>
</dbReference>
<gene>
    <name evidence="3" type="ORF">AAEO60_06065</name>
</gene>
<feature type="transmembrane region" description="Helical" evidence="1">
    <location>
        <begin position="206"/>
        <end position="225"/>
    </location>
</feature>
<keyword evidence="1" id="KW-0472">Membrane</keyword>
<evidence type="ECO:0000256" key="2">
    <source>
        <dbReference type="SAM" id="SignalP"/>
    </source>
</evidence>
<dbReference type="Proteomes" id="UP001497045">
    <property type="component" value="Unassembled WGS sequence"/>
</dbReference>
<keyword evidence="4" id="KW-1185">Reference proteome</keyword>
<evidence type="ECO:0000256" key="1">
    <source>
        <dbReference type="SAM" id="Phobius"/>
    </source>
</evidence>
<dbReference type="RefSeq" id="WP_341672751.1">
    <property type="nucleotide sequence ID" value="NZ_JBBYHV010000001.1"/>
</dbReference>
<organism evidence="3 4">
    <name type="scientific">Aurantiacibacter gilvus</name>
    <dbReference type="NCBI Taxonomy" id="3139141"/>
    <lineage>
        <taxon>Bacteria</taxon>
        <taxon>Pseudomonadati</taxon>
        <taxon>Pseudomonadota</taxon>
        <taxon>Alphaproteobacteria</taxon>
        <taxon>Sphingomonadales</taxon>
        <taxon>Erythrobacteraceae</taxon>
        <taxon>Aurantiacibacter</taxon>
    </lineage>
</organism>
<proteinExistence type="predicted"/>